<evidence type="ECO:0000256" key="6">
    <source>
        <dbReference type="ARBA" id="ARBA00023034"/>
    </source>
</evidence>
<dbReference type="PANTHER" id="PTHR24016:SF0">
    <property type="entry name" value="CONSERVED OLIGOMERIC GOLGI COMPLEX SUBUNIT 4"/>
    <property type="match status" value="1"/>
</dbReference>
<evidence type="ECO:0000256" key="4">
    <source>
        <dbReference type="ARBA" id="ARBA00022448"/>
    </source>
</evidence>
<dbReference type="AlphaFoldDB" id="A0A0V0J6K2"/>
<evidence type="ECO:0000313" key="10">
    <source>
        <dbReference type="EMBL" id="JAP61063.1"/>
    </source>
</evidence>
<feature type="non-terminal residue" evidence="10">
    <location>
        <position position="1"/>
    </location>
</feature>
<evidence type="ECO:0000256" key="5">
    <source>
        <dbReference type="ARBA" id="ARBA00022927"/>
    </source>
</evidence>
<dbReference type="InterPro" id="IPR013167">
    <property type="entry name" value="COG4_M"/>
</dbReference>
<dbReference type="Pfam" id="PF20663">
    <property type="entry name" value="COG4_N"/>
    <property type="match status" value="1"/>
</dbReference>
<protein>
    <recommendedName>
        <fullName evidence="3">Conserved oligomeric Golgi complex subunit 4</fullName>
    </recommendedName>
    <alternativeName>
        <fullName evidence="8">Component of oligomeric Golgi complex 4</fullName>
    </alternativeName>
</protein>
<organism evidence="10">
    <name type="scientific">Schistocephalus solidus</name>
    <name type="common">Tapeworm</name>
    <dbReference type="NCBI Taxonomy" id="70667"/>
    <lineage>
        <taxon>Eukaryota</taxon>
        <taxon>Metazoa</taxon>
        <taxon>Spiralia</taxon>
        <taxon>Lophotrochozoa</taxon>
        <taxon>Platyhelminthes</taxon>
        <taxon>Cestoda</taxon>
        <taxon>Eucestoda</taxon>
        <taxon>Diphyllobothriidea</taxon>
        <taxon>Diphyllobothriidae</taxon>
        <taxon>Schistocephalus</taxon>
    </lineage>
</organism>
<keyword evidence="6" id="KW-0333">Golgi apparatus</keyword>
<dbReference type="InterPro" id="IPR048680">
    <property type="entry name" value="COG4_N"/>
</dbReference>
<evidence type="ECO:0000256" key="3">
    <source>
        <dbReference type="ARBA" id="ARBA00020975"/>
    </source>
</evidence>
<accession>A0A0V0J6K2</accession>
<dbReference type="Pfam" id="PF08318">
    <property type="entry name" value="COG4_m"/>
    <property type="match status" value="1"/>
</dbReference>
<keyword evidence="7" id="KW-0472">Membrane</keyword>
<evidence type="ECO:0000256" key="1">
    <source>
        <dbReference type="ARBA" id="ARBA00004395"/>
    </source>
</evidence>
<evidence type="ECO:0000256" key="2">
    <source>
        <dbReference type="ARBA" id="ARBA00009215"/>
    </source>
</evidence>
<dbReference type="Pfam" id="PF20662">
    <property type="entry name" value="COG4_C"/>
    <property type="match status" value="1"/>
</dbReference>
<reference evidence="10" key="1">
    <citation type="submission" date="2016-01" db="EMBL/GenBank/DDBJ databases">
        <title>Reference transcriptome for the parasite Schistocephalus solidus: insights into the molecular evolution of parasitism.</title>
        <authorList>
            <person name="Hebert F.O."/>
            <person name="Grambauer S."/>
            <person name="Barber I."/>
            <person name="Landry C.R."/>
            <person name="Aubin-Horth N."/>
        </authorList>
    </citation>
    <scope>NUCLEOTIDE SEQUENCE</scope>
</reference>
<proteinExistence type="inferred from homology"/>
<keyword evidence="5" id="KW-0653">Protein transport</keyword>
<dbReference type="SMART" id="SM00762">
    <property type="entry name" value="Cog4"/>
    <property type="match status" value="1"/>
</dbReference>
<feature type="domain" description="COG4 transport protein middle alpha-helical bundle" evidence="9">
    <location>
        <begin position="125"/>
        <end position="450"/>
    </location>
</feature>
<dbReference type="InterPro" id="IPR048682">
    <property type="entry name" value="COG4"/>
</dbReference>
<dbReference type="InterPro" id="IPR048684">
    <property type="entry name" value="COG4_C"/>
</dbReference>
<evidence type="ECO:0000259" key="9">
    <source>
        <dbReference type="SMART" id="SM00762"/>
    </source>
</evidence>
<dbReference type="EMBL" id="GEEE01002162">
    <property type="protein sequence ID" value="JAP61063.1"/>
    <property type="molecule type" value="Transcribed_RNA"/>
</dbReference>
<dbReference type="Gene3D" id="1.10.287.1060">
    <property type="entry name" value="ESAT-6-like"/>
    <property type="match status" value="1"/>
</dbReference>
<evidence type="ECO:0000256" key="7">
    <source>
        <dbReference type="ARBA" id="ARBA00023136"/>
    </source>
</evidence>
<dbReference type="PANTHER" id="PTHR24016">
    <property type="entry name" value="CONSERVED OLIGOMERIC GOLGI COMPLEX SUBUNIT 4"/>
    <property type="match status" value="1"/>
</dbReference>
<name>A0A0V0J6K2_SCHSO</name>
<gene>
    <name evidence="10" type="primary">COG4</name>
    <name evidence="10" type="ORF">TR119498</name>
</gene>
<comment type="similarity">
    <text evidence="2">Belongs to the COG4 family.</text>
</comment>
<comment type="subcellular location">
    <subcellularLocation>
        <location evidence="1">Golgi apparatus membrane</location>
        <topology evidence="1">Peripheral membrane protein</topology>
    </subcellularLocation>
</comment>
<dbReference type="GO" id="GO:0000139">
    <property type="term" value="C:Golgi membrane"/>
    <property type="evidence" value="ECO:0007669"/>
    <property type="project" value="UniProtKB-SubCell"/>
</dbReference>
<dbReference type="Gene3D" id="1.20.58.1970">
    <property type="match status" value="1"/>
</dbReference>
<sequence>FSDFRNQKQQYDSRIAALQSSLPNLQSLKSAGGSLQKIVAVAADIGVQLSAKVRQLDLAKTRVRNVEELIENIITLTNAASVAQRALDTENISEAVSSIAIFLQMDVRTINLIRMLEKEEVGVDLLSHFTTLHERAVKSLFSTFDEACRISDEKEVIKLFQLFPLVNESDAGVAKFGAFLAEKFSAKVEAQLALLALKSQPSKPTDYVDIMTEFLENVAQVVQSNEQILNECFGSGSLFKLIRAVQQQCDEKTALIFLNFKEKRQLSVAVQRARHELTMGSRPPPVSGPSVATGQGTTSAIFDYCLSSEALVSEIVLLNARIELFLNFLRRRLLTSHSEDDAGDLSQIAQIKQFFADFQLVKISQELVDAYLPQEQLFLRELVNKAILMDEVDQTTRVFSMVDEVFFVIQKCLSRAISSGNIDAVCAMLNYSASVLADQFINDVLTSRSQQCTSSGWIQQAYNLVHKRAGSGTLKTGLLGNGSSGEGHSSNNQNGKLSTSDSQVQYLFTLNSLEACLKCLQVLKTTLQHLVKDVFGLRPESDLSKLQTCLSDLFESLERSFHQLLDNGFEQLRGVIRPQIATLTQPLASVKRELAEEELDQFASNDPWMESLIIGLQNLLKPFQTVLSEGNYEKFVSILADELLLRLERFIQQKTYTRFGALQLDKELRLLFNFFTSLSMFPCREKFARILQISKLLNLETVEEVSYYGNTSNWKLSANEIRRLLTLRVEFRTENIRRLQL</sequence>
<keyword evidence="4" id="KW-0813">Transport</keyword>
<evidence type="ECO:0000256" key="8">
    <source>
        <dbReference type="ARBA" id="ARBA00031340"/>
    </source>
</evidence>
<dbReference type="GO" id="GO:0015031">
    <property type="term" value="P:protein transport"/>
    <property type="evidence" value="ECO:0007669"/>
    <property type="project" value="UniProtKB-KW"/>
</dbReference>